<evidence type="ECO:0000313" key="7">
    <source>
        <dbReference type="Proteomes" id="UP000306102"/>
    </source>
</evidence>
<evidence type="ECO:0000313" key="6">
    <source>
        <dbReference type="EMBL" id="THF97688.1"/>
    </source>
</evidence>
<dbReference type="AlphaFoldDB" id="A0A4S4D5U6"/>
<name>A0A4S4D5U6_CAMSN</name>
<dbReference type="Gene3D" id="3.30.460.10">
    <property type="entry name" value="Beta Polymerase, domain 2"/>
    <property type="match status" value="1"/>
</dbReference>
<dbReference type="Pfam" id="PF20750">
    <property type="entry name" value="PAP_NTPase"/>
    <property type="match status" value="1"/>
</dbReference>
<dbReference type="GO" id="GO:0005524">
    <property type="term" value="F:ATP binding"/>
    <property type="evidence" value="ECO:0007669"/>
    <property type="project" value="UniProtKB-KW"/>
</dbReference>
<dbReference type="SUPFAM" id="SSF81301">
    <property type="entry name" value="Nucleotidyltransferase"/>
    <property type="match status" value="1"/>
</dbReference>
<dbReference type="SUPFAM" id="SSF55003">
    <property type="entry name" value="PAP/Archaeal CCA-adding enzyme, C-terminal domain"/>
    <property type="match status" value="1"/>
</dbReference>
<sequence length="388" mass="43191">MVEDANAIIFTFGSYWLGVHGPGADMDTLCVGPSHVNREEDFFIILHDMLAEMEEVTELQPVPDAHVPAMKFKYQGISIDLLYASISQLIVPEVSAEDLSFLLHADVDDLLAWKGWVESRLRQLTLKIERDTYGMLQCHPYSNEYVDISKPCPHCAFLIYVEQKQIPSYVFPDGYKWSQLSRHANQQSERTSEKMPKVADLTLPKSSSRGKEIPKCCSGEVKLEPLVAGDVDSNPEVRPSTIVDYSETGYTKRVLNWKEGADDDNGELVKPCKHFALAENDKSALGSNICVQNLNCEVSSCISGFWVSDWVRILEVVKIVRAGSLQQGNVCAADLDSHLENGCLNGSRLFENSVAETLEPATALGMPAESQNRASSESMQKPVMRHVF</sequence>
<keyword evidence="1" id="KW-0808">Transferase</keyword>
<evidence type="ECO:0000256" key="1">
    <source>
        <dbReference type="ARBA" id="ARBA00022679"/>
    </source>
</evidence>
<feature type="compositionally biased region" description="Polar residues" evidence="4">
    <location>
        <begin position="369"/>
        <end position="379"/>
    </location>
</feature>
<dbReference type="EMBL" id="SDRB02012461">
    <property type="protein sequence ID" value="THF97688.1"/>
    <property type="molecule type" value="Genomic_DNA"/>
</dbReference>
<dbReference type="GO" id="GO:0031123">
    <property type="term" value="P:RNA 3'-end processing"/>
    <property type="evidence" value="ECO:0007669"/>
    <property type="project" value="InterPro"/>
</dbReference>
<dbReference type="GO" id="GO:0003723">
    <property type="term" value="F:RNA binding"/>
    <property type="evidence" value="ECO:0007669"/>
    <property type="project" value="InterPro"/>
</dbReference>
<comment type="caution">
    <text evidence="6">The sequence shown here is derived from an EMBL/GenBank/DDBJ whole genome shotgun (WGS) entry which is preliminary data.</text>
</comment>
<dbReference type="PANTHER" id="PTHR10682:SF22">
    <property type="entry name" value="POLYNUCLEOTIDE ADENYLYLTRANSFERASE"/>
    <property type="match status" value="1"/>
</dbReference>
<dbReference type="InterPro" id="IPR048840">
    <property type="entry name" value="PolA_pol_NTPase"/>
</dbReference>
<evidence type="ECO:0000259" key="5">
    <source>
        <dbReference type="Pfam" id="PF20750"/>
    </source>
</evidence>
<evidence type="ECO:0000256" key="3">
    <source>
        <dbReference type="ARBA" id="ARBA00022840"/>
    </source>
</evidence>
<gene>
    <name evidence="6" type="ORF">TEA_006781</name>
</gene>
<dbReference type="PANTHER" id="PTHR10682">
    <property type="entry name" value="POLY A POLYMERASE"/>
    <property type="match status" value="1"/>
</dbReference>
<dbReference type="InterPro" id="IPR011068">
    <property type="entry name" value="NuclTrfase_I-like_C"/>
</dbReference>
<dbReference type="Proteomes" id="UP000306102">
    <property type="component" value="Unassembled WGS sequence"/>
</dbReference>
<organism evidence="6 7">
    <name type="scientific">Camellia sinensis var. sinensis</name>
    <name type="common">China tea</name>
    <dbReference type="NCBI Taxonomy" id="542762"/>
    <lineage>
        <taxon>Eukaryota</taxon>
        <taxon>Viridiplantae</taxon>
        <taxon>Streptophyta</taxon>
        <taxon>Embryophyta</taxon>
        <taxon>Tracheophyta</taxon>
        <taxon>Spermatophyta</taxon>
        <taxon>Magnoliopsida</taxon>
        <taxon>eudicotyledons</taxon>
        <taxon>Gunneridae</taxon>
        <taxon>Pentapetalae</taxon>
        <taxon>asterids</taxon>
        <taxon>Ericales</taxon>
        <taxon>Theaceae</taxon>
        <taxon>Camellia</taxon>
    </lineage>
</organism>
<evidence type="ECO:0000256" key="2">
    <source>
        <dbReference type="ARBA" id="ARBA00022741"/>
    </source>
</evidence>
<feature type="domain" description="Poly(A) polymerase nucleotidyltransferase" evidence="5">
    <location>
        <begin position="1"/>
        <end position="103"/>
    </location>
</feature>
<keyword evidence="2" id="KW-0547">Nucleotide-binding</keyword>
<dbReference type="GO" id="GO:1990817">
    <property type="term" value="F:poly(A) RNA polymerase activity"/>
    <property type="evidence" value="ECO:0007669"/>
    <property type="project" value="TreeGrafter"/>
</dbReference>
<feature type="region of interest" description="Disordered" evidence="4">
    <location>
        <begin position="367"/>
        <end position="388"/>
    </location>
</feature>
<dbReference type="CDD" id="cd05402">
    <property type="entry name" value="NT_PAP_TUTase"/>
    <property type="match status" value="1"/>
</dbReference>
<dbReference type="GO" id="GO:0005634">
    <property type="term" value="C:nucleus"/>
    <property type="evidence" value="ECO:0007669"/>
    <property type="project" value="TreeGrafter"/>
</dbReference>
<dbReference type="STRING" id="542762.A0A4S4D5U6"/>
<proteinExistence type="predicted"/>
<evidence type="ECO:0000256" key="4">
    <source>
        <dbReference type="SAM" id="MobiDB-lite"/>
    </source>
</evidence>
<accession>A0A4S4D5U6</accession>
<protein>
    <recommendedName>
        <fullName evidence="5">Poly(A) polymerase nucleotidyltransferase domain-containing protein</fullName>
    </recommendedName>
</protein>
<reference evidence="6 7" key="1">
    <citation type="journal article" date="2018" name="Proc. Natl. Acad. Sci. U.S.A.">
        <title>Draft genome sequence of Camellia sinensis var. sinensis provides insights into the evolution of the tea genome and tea quality.</title>
        <authorList>
            <person name="Wei C."/>
            <person name="Yang H."/>
            <person name="Wang S."/>
            <person name="Zhao J."/>
            <person name="Liu C."/>
            <person name="Gao L."/>
            <person name="Xia E."/>
            <person name="Lu Y."/>
            <person name="Tai Y."/>
            <person name="She G."/>
            <person name="Sun J."/>
            <person name="Cao H."/>
            <person name="Tong W."/>
            <person name="Gao Q."/>
            <person name="Li Y."/>
            <person name="Deng W."/>
            <person name="Jiang X."/>
            <person name="Wang W."/>
            <person name="Chen Q."/>
            <person name="Zhang S."/>
            <person name="Li H."/>
            <person name="Wu J."/>
            <person name="Wang P."/>
            <person name="Li P."/>
            <person name="Shi C."/>
            <person name="Zheng F."/>
            <person name="Jian J."/>
            <person name="Huang B."/>
            <person name="Shan D."/>
            <person name="Shi M."/>
            <person name="Fang C."/>
            <person name="Yue Y."/>
            <person name="Li F."/>
            <person name="Li D."/>
            <person name="Wei S."/>
            <person name="Han B."/>
            <person name="Jiang C."/>
            <person name="Yin Y."/>
            <person name="Xia T."/>
            <person name="Zhang Z."/>
            <person name="Bennetzen J.L."/>
            <person name="Zhao S."/>
            <person name="Wan X."/>
        </authorList>
    </citation>
    <scope>NUCLEOTIDE SEQUENCE [LARGE SCALE GENOMIC DNA]</scope>
    <source>
        <strain evidence="7">cv. Shuchazao</strain>
        <tissue evidence="6">Leaf</tissue>
    </source>
</reference>
<keyword evidence="7" id="KW-1185">Reference proteome</keyword>
<keyword evidence="3" id="KW-0067">ATP-binding</keyword>
<dbReference type="InterPro" id="IPR043519">
    <property type="entry name" value="NT_sf"/>
</dbReference>